<dbReference type="GO" id="GO:0005886">
    <property type="term" value="C:plasma membrane"/>
    <property type="evidence" value="ECO:0007669"/>
    <property type="project" value="TreeGrafter"/>
</dbReference>
<dbReference type="RefSeq" id="WP_111528116.1">
    <property type="nucleotide sequence ID" value="NZ_JBHRSG010000004.1"/>
</dbReference>
<feature type="transmembrane region" description="Helical" evidence="2">
    <location>
        <begin position="362"/>
        <end position="383"/>
    </location>
</feature>
<feature type="transmembrane region" description="Helical" evidence="2">
    <location>
        <begin position="25"/>
        <end position="48"/>
    </location>
</feature>
<feature type="transmembrane region" description="Helical" evidence="2">
    <location>
        <begin position="253"/>
        <end position="279"/>
    </location>
</feature>
<comment type="caution">
    <text evidence="3">The sequence shown here is derived from an EMBL/GenBank/DDBJ whole genome shotgun (WGS) entry which is preliminary data.</text>
</comment>
<keyword evidence="2" id="KW-0472">Membrane</keyword>
<dbReference type="EMBL" id="QFYQ01000001">
    <property type="protein sequence ID" value="RAK54365.1"/>
    <property type="molecule type" value="Genomic_DNA"/>
</dbReference>
<feature type="transmembrane region" description="Helical" evidence="2">
    <location>
        <begin position="123"/>
        <end position="141"/>
    </location>
</feature>
<evidence type="ECO:0000313" key="4">
    <source>
        <dbReference type="Proteomes" id="UP000249254"/>
    </source>
</evidence>
<dbReference type="OrthoDB" id="9764596at2"/>
<feature type="transmembrane region" description="Helical" evidence="2">
    <location>
        <begin position="94"/>
        <end position="111"/>
    </location>
</feature>
<dbReference type="GO" id="GO:0015293">
    <property type="term" value="F:symporter activity"/>
    <property type="evidence" value="ECO:0007669"/>
    <property type="project" value="InterPro"/>
</dbReference>
<gene>
    <name evidence="3" type="ORF">DJ017_07440</name>
</gene>
<dbReference type="PANTHER" id="PTHR11328:SF24">
    <property type="entry name" value="MAJOR FACILITATOR SUPERFAMILY (MFS) PROFILE DOMAIN-CONTAINING PROTEIN"/>
    <property type="match status" value="1"/>
</dbReference>
<feature type="transmembrane region" description="Helical" evidence="2">
    <location>
        <begin position="320"/>
        <end position="342"/>
    </location>
</feature>
<feature type="transmembrane region" description="Helical" evidence="2">
    <location>
        <begin position="54"/>
        <end position="73"/>
    </location>
</feature>
<dbReference type="Pfam" id="PF13347">
    <property type="entry name" value="MFS_2"/>
    <property type="match status" value="1"/>
</dbReference>
<accession>A0A328AIN6</accession>
<keyword evidence="2" id="KW-1133">Transmembrane helix</keyword>
<dbReference type="InterPro" id="IPR036259">
    <property type="entry name" value="MFS_trans_sf"/>
</dbReference>
<feature type="transmembrane region" description="Helical" evidence="2">
    <location>
        <begin position="203"/>
        <end position="221"/>
    </location>
</feature>
<dbReference type="SUPFAM" id="SSF103473">
    <property type="entry name" value="MFS general substrate transporter"/>
    <property type="match status" value="1"/>
</dbReference>
<keyword evidence="2" id="KW-0812">Transmembrane</keyword>
<evidence type="ECO:0000256" key="2">
    <source>
        <dbReference type="SAM" id="Phobius"/>
    </source>
</evidence>
<keyword evidence="4" id="KW-1185">Reference proteome</keyword>
<feature type="transmembrane region" description="Helical" evidence="2">
    <location>
        <begin position="444"/>
        <end position="463"/>
    </location>
</feature>
<proteinExistence type="inferred from homology"/>
<dbReference type="Proteomes" id="UP000249254">
    <property type="component" value="Unassembled WGS sequence"/>
</dbReference>
<feature type="transmembrane region" description="Helical" evidence="2">
    <location>
        <begin position="162"/>
        <end position="183"/>
    </location>
</feature>
<protein>
    <recommendedName>
        <fullName evidence="5">Sugar transporter</fullName>
    </recommendedName>
</protein>
<evidence type="ECO:0008006" key="5">
    <source>
        <dbReference type="Google" id="ProtNLM"/>
    </source>
</evidence>
<dbReference type="AlphaFoldDB" id="A0A328AIN6"/>
<evidence type="ECO:0000313" key="3">
    <source>
        <dbReference type="EMBL" id="RAK54365.1"/>
    </source>
</evidence>
<dbReference type="Gene3D" id="1.20.1250.20">
    <property type="entry name" value="MFS general substrate transporter like domains"/>
    <property type="match status" value="2"/>
</dbReference>
<dbReference type="GO" id="GO:0008643">
    <property type="term" value="P:carbohydrate transport"/>
    <property type="evidence" value="ECO:0007669"/>
    <property type="project" value="InterPro"/>
</dbReference>
<sequence length="506" mass="54599">MDAKAPQAHAQHASPPDRLTFRTKFLYGFGSISFGVHVSVLSLLLFFYNQVVGLSANLVSLALAATLVIDAAWDPIVGQISDRLRTPWGRRHPLMYLSALPVALTMIGLWRPPAGLDEIGQTAWLFVFCLAARLVISLYEVPSQALAPELSPDYHERTGLLGYRWVFFTLGGAAATMMGYFIFFRPTAQYPQGQLNPAAWGPMTLTATAMMFVSILVSAAGTHDRIPSLHRPPERKQPFGEMMRDVLATLKNWNLGVALTASLLGGIGYGMYLGLALYIDTFFWGLNASGVGLLQLANLLAVFPGAFVATALSRRFGKKATCIGIFMTSMVLLQGPILARLLGAFPDNGTAAFLPTLIGIRFVWAILNNAAYIVVTSMVADITEDAQAKTGLRAEGLLMASNAFILKVTSGFSALLPGVMLSFVHFPAKATAVPPEVVRHLAWVYLPATTSVSVLSICTWLLYRIDEKTHQANLASVREAQQAVAVAQAESRAEAEGEAAPIQALG</sequence>
<name>A0A328AIN6_9CAUL</name>
<feature type="transmembrane region" description="Helical" evidence="2">
    <location>
        <begin position="404"/>
        <end position="424"/>
    </location>
</feature>
<reference evidence="4" key="1">
    <citation type="submission" date="2018-05" db="EMBL/GenBank/DDBJ databases">
        <authorList>
            <person name="Li X."/>
        </authorList>
    </citation>
    <scope>NUCLEOTIDE SEQUENCE [LARGE SCALE GENOMIC DNA]</scope>
    <source>
        <strain evidence="4">LX32</strain>
    </source>
</reference>
<dbReference type="PANTHER" id="PTHR11328">
    <property type="entry name" value="MAJOR FACILITATOR SUPERFAMILY DOMAIN-CONTAINING PROTEIN"/>
    <property type="match status" value="1"/>
</dbReference>
<dbReference type="InterPro" id="IPR039672">
    <property type="entry name" value="MFS_2"/>
</dbReference>
<evidence type="ECO:0000256" key="1">
    <source>
        <dbReference type="ARBA" id="ARBA00009617"/>
    </source>
</evidence>
<comment type="similarity">
    <text evidence="1">Belongs to the sodium:galactoside symporter (TC 2.A.2) family.</text>
</comment>
<feature type="transmembrane region" description="Helical" evidence="2">
    <location>
        <begin position="291"/>
        <end position="313"/>
    </location>
</feature>
<organism evidence="3 4">
    <name type="scientific">Phenylobacterium soli</name>
    <dbReference type="NCBI Taxonomy" id="2170551"/>
    <lineage>
        <taxon>Bacteria</taxon>
        <taxon>Pseudomonadati</taxon>
        <taxon>Pseudomonadota</taxon>
        <taxon>Alphaproteobacteria</taxon>
        <taxon>Caulobacterales</taxon>
        <taxon>Caulobacteraceae</taxon>
        <taxon>Phenylobacterium</taxon>
    </lineage>
</organism>